<dbReference type="InterPro" id="IPR000821">
    <property type="entry name" value="Ala_racemase"/>
</dbReference>
<dbReference type="EMBL" id="RZGR01000014">
    <property type="protein sequence ID" value="RUQ88215.1"/>
    <property type="molecule type" value="Genomic_DNA"/>
</dbReference>
<proteinExistence type="inferred from homology"/>
<dbReference type="PANTHER" id="PTHR30511:SF0">
    <property type="entry name" value="ALANINE RACEMASE, CATABOLIC-RELATED"/>
    <property type="match status" value="1"/>
</dbReference>
<dbReference type="GO" id="GO:0005829">
    <property type="term" value="C:cytosol"/>
    <property type="evidence" value="ECO:0007669"/>
    <property type="project" value="TreeGrafter"/>
</dbReference>
<dbReference type="InterPro" id="IPR011079">
    <property type="entry name" value="Ala_racemase_C"/>
</dbReference>
<feature type="binding site" evidence="5 7">
    <location>
        <position position="304"/>
    </location>
    <ligand>
        <name>substrate</name>
    </ligand>
</feature>
<evidence type="ECO:0000259" key="8">
    <source>
        <dbReference type="SMART" id="SM01005"/>
    </source>
</evidence>
<dbReference type="GO" id="GO:0030632">
    <property type="term" value="P:D-alanine biosynthetic process"/>
    <property type="evidence" value="ECO:0007669"/>
    <property type="project" value="UniProtKB-UniRule"/>
</dbReference>
<dbReference type="InterPro" id="IPR009006">
    <property type="entry name" value="Ala_racemase/Decarboxylase_C"/>
</dbReference>
<dbReference type="NCBIfam" id="TIGR00492">
    <property type="entry name" value="alr"/>
    <property type="match status" value="1"/>
</dbReference>
<dbReference type="RefSeq" id="WP_126954359.1">
    <property type="nucleotide sequence ID" value="NZ_RZGR01000014.1"/>
</dbReference>
<evidence type="ECO:0000256" key="7">
    <source>
        <dbReference type="PIRSR" id="PIRSR600821-52"/>
    </source>
</evidence>
<name>A0A3S0XGC8_9GAMM</name>
<evidence type="ECO:0000256" key="5">
    <source>
        <dbReference type="HAMAP-Rule" id="MF_01201"/>
    </source>
</evidence>
<dbReference type="EC" id="5.1.1.1" evidence="5"/>
<comment type="pathway">
    <text evidence="5">Amino-acid biosynthesis; D-alanine biosynthesis; D-alanine from L-alanine: step 1/1.</text>
</comment>
<gene>
    <name evidence="9" type="primary">alr</name>
    <name evidence="9" type="ORF">EKM59_05950</name>
</gene>
<keyword evidence="3 5" id="KW-0663">Pyridoxal phosphate</keyword>
<protein>
    <recommendedName>
        <fullName evidence="5">Alanine racemase</fullName>
        <ecNumber evidence="5">5.1.1.1</ecNumber>
    </recommendedName>
</protein>
<organism evidence="9 10">
    <name type="scientific">Legionella septentrionalis</name>
    <dbReference type="NCBI Taxonomy" id="2498109"/>
    <lineage>
        <taxon>Bacteria</taxon>
        <taxon>Pseudomonadati</taxon>
        <taxon>Pseudomonadota</taxon>
        <taxon>Gammaproteobacteria</taxon>
        <taxon>Legionellales</taxon>
        <taxon>Legionellaceae</taxon>
        <taxon>Legionella</taxon>
    </lineage>
</organism>
<dbReference type="SUPFAM" id="SSF51419">
    <property type="entry name" value="PLP-binding barrel"/>
    <property type="match status" value="1"/>
</dbReference>
<feature type="domain" description="Alanine racemase C-terminal" evidence="8">
    <location>
        <begin position="236"/>
        <end position="356"/>
    </location>
</feature>
<evidence type="ECO:0000256" key="4">
    <source>
        <dbReference type="ARBA" id="ARBA00023235"/>
    </source>
</evidence>
<dbReference type="Gene3D" id="3.20.20.10">
    <property type="entry name" value="Alanine racemase"/>
    <property type="match status" value="1"/>
</dbReference>
<comment type="catalytic activity">
    <reaction evidence="1 5">
        <text>L-alanine = D-alanine</text>
        <dbReference type="Rhea" id="RHEA:20249"/>
        <dbReference type="ChEBI" id="CHEBI:57416"/>
        <dbReference type="ChEBI" id="CHEBI:57972"/>
        <dbReference type="EC" id="5.1.1.1"/>
    </reaction>
</comment>
<dbReference type="GO" id="GO:0030170">
    <property type="term" value="F:pyridoxal phosphate binding"/>
    <property type="evidence" value="ECO:0007669"/>
    <property type="project" value="UniProtKB-UniRule"/>
</dbReference>
<evidence type="ECO:0000256" key="3">
    <source>
        <dbReference type="ARBA" id="ARBA00022898"/>
    </source>
</evidence>
<comment type="caution">
    <text evidence="9">The sequence shown here is derived from an EMBL/GenBank/DDBJ whole genome shotgun (WGS) entry which is preliminary data.</text>
</comment>
<keyword evidence="10" id="KW-1185">Reference proteome</keyword>
<dbReference type="SMART" id="SM01005">
    <property type="entry name" value="Ala_racemase_C"/>
    <property type="match status" value="1"/>
</dbReference>
<evidence type="ECO:0000256" key="1">
    <source>
        <dbReference type="ARBA" id="ARBA00000316"/>
    </source>
</evidence>
<dbReference type="Gene3D" id="2.40.37.10">
    <property type="entry name" value="Lyase, Ornithine Decarboxylase, Chain A, domain 1"/>
    <property type="match status" value="1"/>
</dbReference>
<dbReference type="SUPFAM" id="SSF50621">
    <property type="entry name" value="Alanine racemase C-terminal domain-like"/>
    <property type="match status" value="1"/>
</dbReference>
<dbReference type="AlphaFoldDB" id="A0A3S0XGC8"/>
<dbReference type="PRINTS" id="PR00992">
    <property type="entry name" value="ALARACEMASE"/>
</dbReference>
<evidence type="ECO:0000313" key="10">
    <source>
        <dbReference type="Proteomes" id="UP000288012"/>
    </source>
</evidence>
<dbReference type="GO" id="GO:0008784">
    <property type="term" value="F:alanine racemase activity"/>
    <property type="evidence" value="ECO:0007669"/>
    <property type="project" value="UniProtKB-UniRule"/>
</dbReference>
<feature type="active site" description="Proton acceptor; specific for D-alanine" evidence="5">
    <location>
        <position position="35"/>
    </location>
</feature>
<dbReference type="CDD" id="cd06827">
    <property type="entry name" value="PLPDE_III_AR_proteobact"/>
    <property type="match status" value="1"/>
</dbReference>
<dbReference type="Pfam" id="PF01168">
    <property type="entry name" value="Ala_racemase_N"/>
    <property type="match status" value="1"/>
</dbReference>
<dbReference type="Proteomes" id="UP000288012">
    <property type="component" value="Unassembled WGS sequence"/>
</dbReference>
<dbReference type="PANTHER" id="PTHR30511">
    <property type="entry name" value="ALANINE RACEMASE"/>
    <property type="match status" value="1"/>
</dbReference>
<dbReference type="InterPro" id="IPR029066">
    <property type="entry name" value="PLP-binding_barrel"/>
</dbReference>
<dbReference type="HAMAP" id="MF_01201">
    <property type="entry name" value="Ala_racemase"/>
    <property type="match status" value="1"/>
</dbReference>
<reference evidence="9 10" key="1">
    <citation type="submission" date="2018-12" db="EMBL/GenBank/DDBJ databases">
        <title>Legionella sp,whole genome shotgun sequence.</title>
        <authorList>
            <person name="Wu H."/>
        </authorList>
    </citation>
    <scope>NUCLEOTIDE SEQUENCE [LARGE SCALE GENOMIC DNA]</scope>
    <source>
        <strain evidence="10">km714</strain>
    </source>
</reference>
<dbReference type="OrthoDB" id="9813814at2"/>
<dbReference type="Pfam" id="PF00842">
    <property type="entry name" value="Ala_racemase_C"/>
    <property type="match status" value="1"/>
</dbReference>
<keyword evidence="4 5" id="KW-0413">Isomerase</keyword>
<comment type="cofactor">
    <cofactor evidence="2 5 6">
        <name>pyridoxal 5'-phosphate</name>
        <dbReference type="ChEBI" id="CHEBI:597326"/>
    </cofactor>
</comment>
<feature type="binding site" evidence="5 7">
    <location>
        <position position="131"/>
    </location>
    <ligand>
        <name>substrate</name>
    </ligand>
</feature>
<comment type="function">
    <text evidence="5">Catalyzes the interconversion of L-alanine and D-alanine. May also act on other amino acids.</text>
</comment>
<evidence type="ECO:0000256" key="2">
    <source>
        <dbReference type="ARBA" id="ARBA00001933"/>
    </source>
</evidence>
<evidence type="ECO:0000313" key="9">
    <source>
        <dbReference type="EMBL" id="RUQ88215.1"/>
    </source>
</evidence>
<evidence type="ECO:0000256" key="6">
    <source>
        <dbReference type="PIRSR" id="PIRSR600821-50"/>
    </source>
</evidence>
<sequence>MTRPTRLYIDATALLHNIKRIRQCAPGKKIIAMVKANAYGCGLASVIPVLEGEVHAFGVASLEEAMTLRTLGSRSECILFQGIFSPDELSVVVEQGFQCVIHSSQQLNWILNTPLAAKIKVWVKVNTGMHRLGFPPERVGEIITALRNSAWIDEEIGVMTHLACADEPENLRNQQQLAHFQALALPPGKIVRSIANSAAILALPETHADVVRPGIMLYGVSPFLGQTGVELGLIPVMNLVSRISVIHHYPSASPIGYGGRWKSDKPSIIGIVPIGYGDGYPRHMVSAPTWVNGFIAPVVGRISMDMLTIDLTACPGVKEGDLVELWGKNIPVEAIANLAGTFAYELLCQISPRVRG</sequence>
<comment type="similarity">
    <text evidence="5">Belongs to the alanine racemase family.</text>
</comment>
<accession>A0A3S0XGC8</accession>
<dbReference type="InterPro" id="IPR001608">
    <property type="entry name" value="Ala_racemase_N"/>
</dbReference>
<feature type="modified residue" description="N6-(pyridoxal phosphate)lysine" evidence="5 6">
    <location>
        <position position="35"/>
    </location>
</feature>
<feature type="active site" description="Proton acceptor; specific for L-alanine" evidence="5">
    <location>
        <position position="257"/>
    </location>
</feature>
<dbReference type="FunFam" id="3.20.20.10:FF:000002">
    <property type="entry name" value="Alanine racemase"/>
    <property type="match status" value="1"/>
</dbReference>
<dbReference type="UniPathway" id="UPA00042">
    <property type="reaction ID" value="UER00497"/>
</dbReference>